<keyword evidence="1 3" id="KW-0694">RNA-binding</keyword>
<proteinExistence type="inferred from homology"/>
<comment type="similarity">
    <text evidence="2">Belongs to the TlyA family.</text>
</comment>
<dbReference type="CDD" id="cd02440">
    <property type="entry name" value="AdoMet_MTases"/>
    <property type="match status" value="1"/>
</dbReference>
<keyword evidence="5" id="KW-0808">Transferase</keyword>
<dbReference type="InterPro" id="IPR036986">
    <property type="entry name" value="S4_RNA-bd_sf"/>
</dbReference>
<evidence type="ECO:0000313" key="6">
    <source>
        <dbReference type="Proteomes" id="UP000481872"/>
    </source>
</evidence>
<dbReference type="NCBIfam" id="TIGR00478">
    <property type="entry name" value="tly"/>
    <property type="match status" value="1"/>
</dbReference>
<dbReference type="SUPFAM" id="SSF55174">
    <property type="entry name" value="Alpha-L RNA-binding motif"/>
    <property type="match status" value="1"/>
</dbReference>
<dbReference type="GO" id="GO:0008168">
    <property type="term" value="F:methyltransferase activity"/>
    <property type="evidence" value="ECO:0007669"/>
    <property type="project" value="UniProtKB-KW"/>
</dbReference>
<dbReference type="InterPro" id="IPR004538">
    <property type="entry name" value="Hemolysin_A/TlyA"/>
</dbReference>
<keyword evidence="6" id="KW-1185">Reference proteome</keyword>
<name>A0A6M0GZF7_9CLOT</name>
<gene>
    <name evidence="5" type="ORF">G3M99_01695</name>
</gene>
<feature type="domain" description="RNA-binding S4" evidence="4">
    <location>
        <begin position="6"/>
        <end position="71"/>
    </location>
</feature>
<dbReference type="PIRSF" id="PIRSF005578">
    <property type="entry name" value="TlyA"/>
    <property type="match status" value="1"/>
</dbReference>
<keyword evidence="5" id="KW-0489">Methyltransferase</keyword>
<dbReference type="CDD" id="cd00165">
    <property type="entry name" value="S4"/>
    <property type="match status" value="1"/>
</dbReference>
<dbReference type="EMBL" id="JAAGPU010000001">
    <property type="protein sequence ID" value="NEU03587.1"/>
    <property type="molecule type" value="Genomic_DNA"/>
</dbReference>
<evidence type="ECO:0000313" key="5">
    <source>
        <dbReference type="EMBL" id="NEU03587.1"/>
    </source>
</evidence>
<evidence type="ECO:0000256" key="2">
    <source>
        <dbReference type="ARBA" id="ARBA00029460"/>
    </source>
</evidence>
<dbReference type="PANTHER" id="PTHR32319:SF0">
    <property type="entry name" value="BACTERIAL HEMOLYSIN-LIKE PROTEIN"/>
    <property type="match status" value="1"/>
</dbReference>
<evidence type="ECO:0000259" key="4">
    <source>
        <dbReference type="SMART" id="SM00363"/>
    </source>
</evidence>
<dbReference type="AlphaFoldDB" id="A0A6M0GZF7"/>
<dbReference type="Gene3D" id="3.40.50.150">
    <property type="entry name" value="Vaccinia Virus protein VP39"/>
    <property type="match status" value="1"/>
</dbReference>
<organism evidence="5 6">
    <name type="scientific">Clostridium senegalense</name>
    <dbReference type="NCBI Taxonomy" id="1465809"/>
    <lineage>
        <taxon>Bacteria</taxon>
        <taxon>Bacillati</taxon>
        <taxon>Bacillota</taxon>
        <taxon>Clostridia</taxon>
        <taxon>Eubacteriales</taxon>
        <taxon>Clostridiaceae</taxon>
        <taxon>Clostridium</taxon>
    </lineage>
</organism>
<dbReference type="Proteomes" id="UP000481872">
    <property type="component" value="Unassembled WGS sequence"/>
</dbReference>
<evidence type="ECO:0000256" key="3">
    <source>
        <dbReference type="PROSITE-ProRule" id="PRU00182"/>
    </source>
</evidence>
<dbReference type="Pfam" id="PF01479">
    <property type="entry name" value="S4"/>
    <property type="match status" value="1"/>
</dbReference>
<dbReference type="PROSITE" id="PS50889">
    <property type="entry name" value="S4"/>
    <property type="match status" value="1"/>
</dbReference>
<dbReference type="SMART" id="SM00363">
    <property type="entry name" value="S4"/>
    <property type="match status" value="1"/>
</dbReference>
<reference evidence="5 6" key="1">
    <citation type="submission" date="2020-02" db="EMBL/GenBank/DDBJ databases">
        <title>Genome assembly of a novel Clostridium senegalense strain.</title>
        <authorList>
            <person name="Gupta T.B."/>
            <person name="Jauregui R."/>
            <person name="Maclean P."/>
            <person name="Nawarathana A."/>
            <person name="Brightwell G."/>
        </authorList>
    </citation>
    <scope>NUCLEOTIDE SEQUENCE [LARGE SCALE GENOMIC DNA]</scope>
    <source>
        <strain evidence="5 6">AGRFS4</strain>
    </source>
</reference>
<evidence type="ECO:0000256" key="1">
    <source>
        <dbReference type="ARBA" id="ARBA00022884"/>
    </source>
</evidence>
<dbReference type="GO" id="GO:0032259">
    <property type="term" value="P:methylation"/>
    <property type="evidence" value="ECO:0007669"/>
    <property type="project" value="UniProtKB-KW"/>
</dbReference>
<dbReference type="PANTHER" id="PTHR32319">
    <property type="entry name" value="BACTERIAL HEMOLYSIN-LIKE PROTEIN"/>
    <property type="match status" value="1"/>
</dbReference>
<protein>
    <submittedName>
        <fullName evidence="5">TlyA family RNA methyltransferase</fullName>
    </submittedName>
</protein>
<dbReference type="InterPro" id="IPR002942">
    <property type="entry name" value="S4_RNA-bd"/>
</dbReference>
<dbReference type="InterPro" id="IPR047048">
    <property type="entry name" value="TlyA"/>
</dbReference>
<dbReference type="RefSeq" id="WP_061994825.1">
    <property type="nucleotide sequence ID" value="NZ_JAAGPU010000001.1"/>
</dbReference>
<accession>A0A6M0GZF7</accession>
<comment type="caution">
    <text evidence="5">The sequence shown here is derived from an EMBL/GenBank/DDBJ whole genome shotgun (WGS) entry which is preliminary data.</text>
</comment>
<dbReference type="SUPFAM" id="SSF53335">
    <property type="entry name" value="S-adenosyl-L-methionine-dependent methyltransferases"/>
    <property type="match status" value="1"/>
</dbReference>
<dbReference type="InterPro" id="IPR029063">
    <property type="entry name" value="SAM-dependent_MTases_sf"/>
</dbReference>
<dbReference type="Pfam" id="PF01728">
    <property type="entry name" value="FtsJ"/>
    <property type="match status" value="1"/>
</dbReference>
<sequence>MNENLIRLDILVHNKEIASSREKAKEYINEGKIYVNGLKEIKCGKKIHKDSQIELRGETIPYVSRGGLKLEKAIKNFNIDLKDKICLDIGASTGGFTHCMLEEGATKVYSIDVGHDQLVKELKADNRVISMEGVNARYLTSEDFEELSDFASIDVSFISLEKIIPSVANLLNDNGKIIALIKPQFEVGRGKVNKKGVVKKVTDHIEVIFRIVKFIESIGLTVIGLDYSPIKGPNGNIEYLVYFSKSINTNNIFSVDEIEKIAKISHSSLSMEEV</sequence>
<dbReference type="InterPro" id="IPR002877">
    <property type="entry name" value="RNA_MeTrfase_FtsJ_dom"/>
</dbReference>
<dbReference type="GO" id="GO:0003723">
    <property type="term" value="F:RNA binding"/>
    <property type="evidence" value="ECO:0007669"/>
    <property type="project" value="UniProtKB-KW"/>
</dbReference>
<dbReference type="Gene3D" id="3.10.290.10">
    <property type="entry name" value="RNA-binding S4 domain"/>
    <property type="match status" value="1"/>
</dbReference>